<evidence type="ECO:0000256" key="3">
    <source>
        <dbReference type="ARBA" id="ARBA00022438"/>
    </source>
</evidence>
<evidence type="ECO:0000256" key="6">
    <source>
        <dbReference type="ARBA" id="ARBA00022801"/>
    </source>
</evidence>
<evidence type="ECO:0000256" key="9">
    <source>
        <dbReference type="PIRSR" id="PIRSR634016-1"/>
    </source>
</evidence>
<dbReference type="Pfam" id="PF01433">
    <property type="entry name" value="Peptidase_M1"/>
    <property type="match status" value="1"/>
</dbReference>
<accession>A0A143HPI7</accession>
<dbReference type="Gene3D" id="1.10.390.10">
    <property type="entry name" value="Neutral Protease Domain 2"/>
    <property type="match status" value="1"/>
</dbReference>
<dbReference type="Pfam" id="PF11838">
    <property type="entry name" value="ERAP1_C"/>
    <property type="match status" value="1"/>
</dbReference>
<keyword evidence="8 12" id="KW-0482">Metalloprotease</keyword>
<keyword evidence="6 12" id="KW-0378">Hydrolase</keyword>
<dbReference type="GO" id="GO:0070006">
    <property type="term" value="F:metalloaminopeptidase activity"/>
    <property type="evidence" value="ECO:0007669"/>
    <property type="project" value="TreeGrafter"/>
</dbReference>
<dbReference type="GO" id="GO:0042277">
    <property type="term" value="F:peptide binding"/>
    <property type="evidence" value="ECO:0007669"/>
    <property type="project" value="TreeGrafter"/>
</dbReference>
<dbReference type="STRING" id="252514.A3224_14320"/>
<keyword evidence="4 12" id="KW-0645">Protease</keyword>
<dbReference type="EMBL" id="CP014864">
    <property type="protein sequence ID" value="AMX03598.1"/>
    <property type="molecule type" value="Genomic_DNA"/>
</dbReference>
<comment type="cofactor">
    <cofactor evidence="10 12">
        <name>Zn(2+)</name>
        <dbReference type="ChEBI" id="CHEBI:29105"/>
    </cofactor>
    <text evidence="10 12">Binds 1 zinc ion per subunit.</text>
</comment>
<dbReference type="PRINTS" id="PR00756">
    <property type="entry name" value="ALADIPTASE"/>
</dbReference>
<feature type="compositionally biased region" description="Low complexity" evidence="13">
    <location>
        <begin position="36"/>
        <end position="46"/>
    </location>
</feature>
<evidence type="ECO:0000256" key="4">
    <source>
        <dbReference type="ARBA" id="ARBA00022670"/>
    </source>
</evidence>
<comment type="similarity">
    <text evidence="2 12">Belongs to the peptidase M1 family.</text>
</comment>
<sequence>MNKIILRSLLAIPLLALVACGPSEKVAGDKTDQKPAAEAAAGLGEAPTGKLPEGVRPTAYRLDLLLDPRRDGFTGQVEIDIHMANAADHIWLHGKNIRVSEATALLPGGKQIPAQYQEMLDSGVAAVRFGEDIPAGTFTLRMNYSADYDRNLAGLFKVEEQGDAYVLAKSESIQARKYLPGFDEPGLKAPFDIRLTVPEGYAAISNGAELKREPAGQGLEKVTFATTRPMSTYLLSLSVGPFDVVERPAIPANQYRDKPIPLRGFARKGRGGDMKYILDVTPRLVEIFETELERPYPFEKLDIVAAPQWPSGATELSAAITYREQRILVGDTPAPGARLSLLGVHAHEIAHMWFGNLVTPPWWDDLWLKEGFATWGTPLALTIFEPNGGHDLNAAVRAISAMQLDSLASTRAIREPIADNNNVRNAYDAITYAKSLGVIHMVDNYFGADKFRPALGRYIESHADGVADAPDFYRVIGEETDSPALTETFRTFVEQKGVPLLDIALDCNKPGAAKLQIAQRRYRPLGSPIADTDQRWNIPFCFSSDTETQQCLMLTKTEQQVDIPGGSCPQWVMPNAEGSGYYRWTLAPAQWQALAEHFTDFSPSEQLSIIDSAFAAFEAGQLPQAQLLAVVRQSAHADQRQVIVAPLRYLQKYRGSYLGEEQKSAFLNFTQNLYLPILERTAGSADSEEQLLHSALLSFMALTAGDGDARKTLADKAIAFTGYKRKRDAEALDSDLYEAALTVAVQDTDGFLDHLIAMRAQLDDPRFESASANAIGRNRNPKQLDKIQQLALSGDMGTREAFGLIQQALSEPAVREANWQWLQQHFTEVVNKVPAQWRRQTPAFARAFCDKGKLTEVRQLFAQHGQLAPGHQRSLAQTEEQIQLCMALKEKGEALFEALPLAAN</sequence>
<dbReference type="GO" id="GO:0008270">
    <property type="term" value="F:zinc ion binding"/>
    <property type="evidence" value="ECO:0007669"/>
    <property type="project" value="UniProtKB-UniRule"/>
</dbReference>
<evidence type="ECO:0000256" key="11">
    <source>
        <dbReference type="PIRSR" id="PIRSR634016-4"/>
    </source>
</evidence>
<dbReference type="Pfam" id="PF17900">
    <property type="entry name" value="Peptidase_M1_N"/>
    <property type="match status" value="1"/>
</dbReference>
<protein>
    <recommendedName>
        <fullName evidence="12">Aminopeptidase</fullName>
        <ecNumber evidence="12">3.4.11.-</ecNumber>
    </recommendedName>
</protein>
<dbReference type="OrthoDB" id="100605at2"/>
<dbReference type="PANTHER" id="PTHR11533">
    <property type="entry name" value="PROTEASE M1 ZINC METALLOPROTEASE"/>
    <property type="match status" value="1"/>
</dbReference>
<organism evidence="18 19">
    <name type="scientific">Microbulbifer thermotolerans</name>
    <dbReference type="NCBI Taxonomy" id="252514"/>
    <lineage>
        <taxon>Bacteria</taxon>
        <taxon>Pseudomonadati</taxon>
        <taxon>Pseudomonadota</taxon>
        <taxon>Gammaproteobacteria</taxon>
        <taxon>Cellvibrionales</taxon>
        <taxon>Microbulbiferaceae</taxon>
        <taxon>Microbulbifer</taxon>
    </lineage>
</organism>
<dbReference type="KEGG" id="mthd:A3224_14320"/>
<dbReference type="InterPro" id="IPR050344">
    <property type="entry name" value="Peptidase_M1_aminopeptidases"/>
</dbReference>
<feature type="binding site" evidence="10">
    <location>
        <position position="347"/>
    </location>
    <ligand>
        <name>Zn(2+)</name>
        <dbReference type="ChEBI" id="CHEBI:29105"/>
        <note>catalytic</note>
    </ligand>
</feature>
<feature type="binding site" evidence="10">
    <location>
        <position position="351"/>
    </location>
    <ligand>
        <name>Zn(2+)</name>
        <dbReference type="ChEBI" id="CHEBI:29105"/>
        <note>catalytic</note>
    </ligand>
</feature>
<dbReference type="GO" id="GO:0016285">
    <property type="term" value="F:alanyl aminopeptidase activity"/>
    <property type="evidence" value="ECO:0007669"/>
    <property type="project" value="UniProtKB-EC"/>
</dbReference>
<dbReference type="Gene3D" id="2.60.40.1910">
    <property type="match status" value="1"/>
</dbReference>
<keyword evidence="7 10" id="KW-0862">Zinc</keyword>
<dbReference type="GO" id="GO:0043171">
    <property type="term" value="P:peptide catabolic process"/>
    <property type="evidence" value="ECO:0007669"/>
    <property type="project" value="TreeGrafter"/>
</dbReference>
<evidence type="ECO:0000256" key="8">
    <source>
        <dbReference type="ARBA" id="ARBA00023049"/>
    </source>
</evidence>
<gene>
    <name evidence="18" type="ORF">A3224_14320</name>
</gene>
<evidence type="ECO:0000256" key="14">
    <source>
        <dbReference type="SAM" id="SignalP"/>
    </source>
</evidence>
<proteinExistence type="inferred from homology"/>
<evidence type="ECO:0000259" key="15">
    <source>
        <dbReference type="Pfam" id="PF01433"/>
    </source>
</evidence>
<keyword evidence="3 12" id="KW-0031">Aminopeptidase</keyword>
<feature type="domain" description="Aminopeptidase N-like N-terminal" evidence="17">
    <location>
        <begin position="57"/>
        <end position="234"/>
    </location>
</feature>
<dbReference type="Gene3D" id="2.60.40.1730">
    <property type="entry name" value="tricorn interacting facor f3 domain"/>
    <property type="match status" value="1"/>
</dbReference>
<dbReference type="PANTHER" id="PTHR11533:SF174">
    <property type="entry name" value="PUROMYCIN-SENSITIVE AMINOPEPTIDASE-RELATED"/>
    <property type="match status" value="1"/>
</dbReference>
<feature type="active site" description="Proton acceptor" evidence="9">
    <location>
        <position position="348"/>
    </location>
</feature>
<evidence type="ECO:0000256" key="7">
    <source>
        <dbReference type="ARBA" id="ARBA00022833"/>
    </source>
</evidence>
<dbReference type="SUPFAM" id="SSF55486">
    <property type="entry name" value="Metalloproteases ('zincins'), catalytic domain"/>
    <property type="match status" value="1"/>
</dbReference>
<dbReference type="GO" id="GO:0006508">
    <property type="term" value="P:proteolysis"/>
    <property type="evidence" value="ECO:0007669"/>
    <property type="project" value="UniProtKB-KW"/>
</dbReference>
<evidence type="ECO:0000256" key="12">
    <source>
        <dbReference type="RuleBase" id="RU364040"/>
    </source>
</evidence>
<evidence type="ECO:0000259" key="16">
    <source>
        <dbReference type="Pfam" id="PF11838"/>
    </source>
</evidence>
<dbReference type="InterPro" id="IPR024571">
    <property type="entry name" value="ERAP1-like_C_dom"/>
</dbReference>
<dbReference type="InterPro" id="IPR042097">
    <property type="entry name" value="Aminopeptidase_N-like_N_sf"/>
</dbReference>
<dbReference type="AlphaFoldDB" id="A0A143HPI7"/>
<dbReference type="GO" id="GO:0016020">
    <property type="term" value="C:membrane"/>
    <property type="evidence" value="ECO:0007669"/>
    <property type="project" value="TreeGrafter"/>
</dbReference>
<feature type="domain" description="ERAP1-like C-terminal" evidence="16">
    <location>
        <begin position="571"/>
        <end position="883"/>
    </location>
</feature>
<keyword evidence="14" id="KW-0732">Signal</keyword>
<dbReference type="InterPro" id="IPR014782">
    <property type="entry name" value="Peptidase_M1_dom"/>
</dbReference>
<dbReference type="InterPro" id="IPR034016">
    <property type="entry name" value="M1_APN-typ"/>
</dbReference>
<evidence type="ECO:0000256" key="13">
    <source>
        <dbReference type="SAM" id="MobiDB-lite"/>
    </source>
</evidence>
<dbReference type="SUPFAM" id="SSF63737">
    <property type="entry name" value="Leukotriene A4 hydrolase N-terminal domain"/>
    <property type="match status" value="1"/>
</dbReference>
<evidence type="ECO:0000256" key="5">
    <source>
        <dbReference type="ARBA" id="ARBA00022723"/>
    </source>
</evidence>
<evidence type="ECO:0000256" key="1">
    <source>
        <dbReference type="ARBA" id="ARBA00000098"/>
    </source>
</evidence>
<dbReference type="Proteomes" id="UP000076077">
    <property type="component" value="Chromosome"/>
</dbReference>
<keyword evidence="5 10" id="KW-0479">Metal-binding</keyword>
<evidence type="ECO:0000313" key="19">
    <source>
        <dbReference type="Proteomes" id="UP000076077"/>
    </source>
</evidence>
<feature type="domain" description="Peptidase M1 membrane alanine aminopeptidase" evidence="15">
    <location>
        <begin position="276"/>
        <end position="481"/>
    </location>
</feature>
<evidence type="ECO:0000313" key="18">
    <source>
        <dbReference type="EMBL" id="AMX03598.1"/>
    </source>
</evidence>
<feature type="chain" id="PRO_5007509511" description="Aminopeptidase" evidence="14">
    <location>
        <begin position="19"/>
        <end position="904"/>
    </location>
</feature>
<dbReference type="RefSeq" id="WP_067156094.1">
    <property type="nucleotide sequence ID" value="NZ_CP014864.1"/>
</dbReference>
<dbReference type="GeneID" id="76609208"/>
<reference evidence="19" key="1">
    <citation type="submission" date="2016-03" db="EMBL/GenBank/DDBJ databases">
        <authorList>
            <person name="Lee Y.-S."/>
            <person name="Choi Y.-L."/>
        </authorList>
    </citation>
    <scope>NUCLEOTIDE SEQUENCE [LARGE SCALE GENOMIC DNA]</scope>
    <source>
        <strain evidence="19">DAU221</strain>
    </source>
</reference>
<comment type="catalytic activity">
    <reaction evidence="1">
        <text>Release of an N-terminal amino acid, Xaa-|-Yaa- from a peptide, amide or arylamide. Xaa is preferably Ala, but may be most amino acids including Pro (slow action). When a terminal hydrophobic residue is followed by a prolyl residue, the two may be released as an intact Xaa-Pro dipeptide.</text>
        <dbReference type="EC" id="3.4.11.2"/>
    </reaction>
</comment>
<dbReference type="GO" id="GO:0005615">
    <property type="term" value="C:extracellular space"/>
    <property type="evidence" value="ECO:0007669"/>
    <property type="project" value="TreeGrafter"/>
</dbReference>
<dbReference type="CDD" id="cd09601">
    <property type="entry name" value="M1_APN-Q_like"/>
    <property type="match status" value="1"/>
</dbReference>
<dbReference type="EC" id="3.4.11.-" evidence="12"/>
<name>A0A143HPI7_MICTH</name>
<feature type="signal peptide" evidence="14">
    <location>
        <begin position="1"/>
        <end position="18"/>
    </location>
</feature>
<feature type="binding site" evidence="10">
    <location>
        <position position="370"/>
    </location>
    <ligand>
        <name>Zn(2+)</name>
        <dbReference type="ChEBI" id="CHEBI:29105"/>
        <note>catalytic</note>
    </ligand>
</feature>
<keyword evidence="19" id="KW-1185">Reference proteome</keyword>
<evidence type="ECO:0000256" key="2">
    <source>
        <dbReference type="ARBA" id="ARBA00010136"/>
    </source>
</evidence>
<dbReference type="InterPro" id="IPR027268">
    <property type="entry name" value="Peptidase_M4/M1_CTD_sf"/>
</dbReference>
<dbReference type="GO" id="GO:0005737">
    <property type="term" value="C:cytoplasm"/>
    <property type="evidence" value="ECO:0007669"/>
    <property type="project" value="TreeGrafter"/>
</dbReference>
<feature type="site" description="Transition state stabilizer" evidence="11">
    <location>
        <position position="432"/>
    </location>
</feature>
<dbReference type="Gene3D" id="1.25.50.20">
    <property type="match status" value="1"/>
</dbReference>
<dbReference type="InterPro" id="IPR001930">
    <property type="entry name" value="Peptidase_M1"/>
</dbReference>
<evidence type="ECO:0000259" key="17">
    <source>
        <dbReference type="Pfam" id="PF17900"/>
    </source>
</evidence>
<feature type="compositionally biased region" description="Basic and acidic residues" evidence="13">
    <location>
        <begin position="26"/>
        <end position="35"/>
    </location>
</feature>
<evidence type="ECO:0000256" key="10">
    <source>
        <dbReference type="PIRSR" id="PIRSR634016-3"/>
    </source>
</evidence>
<dbReference type="InterPro" id="IPR045357">
    <property type="entry name" value="Aminopeptidase_N-like_N"/>
</dbReference>
<dbReference type="PROSITE" id="PS51257">
    <property type="entry name" value="PROKAR_LIPOPROTEIN"/>
    <property type="match status" value="1"/>
</dbReference>
<feature type="region of interest" description="Disordered" evidence="13">
    <location>
        <begin position="26"/>
        <end position="52"/>
    </location>
</feature>